<gene>
    <name evidence="11" type="ORF">WA026_021376</name>
</gene>
<dbReference type="Gene3D" id="3.30.1640.30">
    <property type="match status" value="1"/>
</dbReference>
<dbReference type="PRINTS" id="PR00722">
    <property type="entry name" value="CHYMOTRYPSIN"/>
</dbReference>
<keyword evidence="2 9" id="KW-0732">Signal</keyword>
<evidence type="ECO:0000256" key="7">
    <source>
        <dbReference type="ARBA" id="ARBA00024195"/>
    </source>
</evidence>
<dbReference type="InterPro" id="IPR001254">
    <property type="entry name" value="Trypsin_dom"/>
</dbReference>
<dbReference type="PANTHER" id="PTHR24256">
    <property type="entry name" value="TRYPTASE-RELATED"/>
    <property type="match status" value="1"/>
</dbReference>
<dbReference type="FunFam" id="2.40.10.10:FF:000002">
    <property type="entry name" value="Transmembrane protease serine"/>
    <property type="match status" value="1"/>
</dbReference>
<keyword evidence="4 8" id="KW-0720">Serine protease</keyword>
<dbReference type="Pfam" id="PF00089">
    <property type="entry name" value="Trypsin"/>
    <property type="match status" value="1"/>
</dbReference>
<dbReference type="FunFam" id="2.40.10.10:FF:000028">
    <property type="entry name" value="Serine protease easter"/>
    <property type="match status" value="1"/>
</dbReference>
<evidence type="ECO:0000256" key="2">
    <source>
        <dbReference type="ARBA" id="ARBA00022729"/>
    </source>
</evidence>
<comment type="subcellular location">
    <subcellularLocation>
        <location evidence="9">Secreted</location>
    </subcellularLocation>
</comment>
<comment type="similarity">
    <text evidence="7 9">Belongs to the peptidase S1 family. CLIP subfamily.</text>
</comment>
<dbReference type="InterPro" id="IPR043504">
    <property type="entry name" value="Peptidase_S1_PA_chymotrypsin"/>
</dbReference>
<proteinExistence type="inferred from homology"/>
<evidence type="ECO:0000256" key="3">
    <source>
        <dbReference type="ARBA" id="ARBA00022801"/>
    </source>
</evidence>
<keyword evidence="3 8" id="KW-0378">Hydrolase</keyword>
<evidence type="ECO:0000256" key="5">
    <source>
        <dbReference type="ARBA" id="ARBA00023157"/>
    </source>
</evidence>
<dbReference type="InterPro" id="IPR033116">
    <property type="entry name" value="TRYPSIN_SER"/>
</dbReference>
<feature type="domain" description="Peptidase S1" evidence="10">
    <location>
        <begin position="122"/>
        <end position="367"/>
    </location>
</feature>
<sequence length="368" mass="41017">MKMQMTKLLLDVAILFCSTLISIEGANFMIDPTCSLHNGTECMDVYKCPYFSSLLQESPKNKLQIITELRRKQCGFVNRSPAVCCTKKDKVSTERTEHLIYNRNLDLLPIDTCGQHFFDYRITHGQVATLNELPWMALIIYNTEKGLDFLCGGTLISEIYVLTAAHCILDSISGVRLGEYDLLSVKDCDEPLHYCAPPVQDFHIDKIVMHQGFKNTKNNHDIALIRLSNPANISVENVQPICLPLERSELQGKLFTIAGWGTSENGYRNTVLHKASVPMIPTAVCQRLYQGLVNISENQMCAGGERADSCSGDSGGPLTSIISSKRMLKHVQYGIVSYGPKACGTLGLPGIYTKLENYVEWILDNLEP</sequence>
<dbReference type="EC" id="3.4.21.-" evidence="8"/>
<evidence type="ECO:0000259" key="10">
    <source>
        <dbReference type="PROSITE" id="PS50240"/>
    </source>
</evidence>
<comment type="domain">
    <text evidence="9">The clip domain consists of 35-55 residues which are 'knitted' together usually by 3 conserved disulfide bonds forming a clip-like compact structure.</text>
</comment>
<keyword evidence="1 8" id="KW-0645">Protease</keyword>
<dbReference type="SMART" id="SM00680">
    <property type="entry name" value="CLIP"/>
    <property type="match status" value="1"/>
</dbReference>
<dbReference type="CDD" id="cd00190">
    <property type="entry name" value="Tryp_SPc"/>
    <property type="match status" value="1"/>
</dbReference>
<evidence type="ECO:0000256" key="8">
    <source>
        <dbReference type="RuleBase" id="RU363034"/>
    </source>
</evidence>
<evidence type="ECO:0000256" key="4">
    <source>
        <dbReference type="ARBA" id="ARBA00022825"/>
    </source>
</evidence>
<dbReference type="PROSITE" id="PS00135">
    <property type="entry name" value="TRYPSIN_SER"/>
    <property type="match status" value="1"/>
</dbReference>
<keyword evidence="9" id="KW-0964">Secreted</keyword>
<dbReference type="PROSITE" id="PS50240">
    <property type="entry name" value="TRYPSIN_DOM"/>
    <property type="match status" value="1"/>
</dbReference>
<keyword evidence="5" id="KW-1015">Disulfide bond</keyword>
<dbReference type="InterPro" id="IPR022700">
    <property type="entry name" value="CLIP"/>
</dbReference>
<evidence type="ECO:0000313" key="11">
    <source>
        <dbReference type="EMBL" id="KAK9873141.1"/>
    </source>
</evidence>
<dbReference type="Pfam" id="PF12032">
    <property type="entry name" value="CLIP"/>
    <property type="match status" value="1"/>
</dbReference>
<dbReference type="InterPro" id="IPR001314">
    <property type="entry name" value="Peptidase_S1A"/>
</dbReference>
<comment type="caution">
    <text evidence="11">The sequence shown here is derived from an EMBL/GenBank/DDBJ whole genome shotgun (WGS) entry which is preliminary data.</text>
</comment>
<dbReference type="Gene3D" id="2.40.10.10">
    <property type="entry name" value="Trypsin-like serine proteases"/>
    <property type="match status" value="2"/>
</dbReference>
<dbReference type="SMART" id="SM00020">
    <property type="entry name" value="Tryp_SPc"/>
    <property type="match status" value="1"/>
</dbReference>
<dbReference type="PROSITE" id="PS00134">
    <property type="entry name" value="TRYPSIN_HIS"/>
    <property type="match status" value="1"/>
</dbReference>
<dbReference type="GO" id="GO:0004252">
    <property type="term" value="F:serine-type endopeptidase activity"/>
    <property type="evidence" value="ECO:0007669"/>
    <property type="project" value="UniProtKB-UniRule"/>
</dbReference>
<dbReference type="AlphaFoldDB" id="A0AAW1TY70"/>
<dbReference type="GO" id="GO:0006508">
    <property type="term" value="P:proteolysis"/>
    <property type="evidence" value="ECO:0007669"/>
    <property type="project" value="UniProtKB-KW"/>
</dbReference>
<feature type="signal peptide" evidence="9">
    <location>
        <begin position="1"/>
        <end position="25"/>
    </location>
</feature>
<evidence type="ECO:0000256" key="6">
    <source>
        <dbReference type="ARBA" id="ARBA00023180"/>
    </source>
</evidence>
<keyword evidence="12" id="KW-1185">Reference proteome</keyword>
<dbReference type="Proteomes" id="UP001431783">
    <property type="component" value="Unassembled WGS sequence"/>
</dbReference>
<feature type="chain" id="PRO_5043113115" description="CLIP domain-containing serine protease" evidence="9">
    <location>
        <begin position="26"/>
        <end position="368"/>
    </location>
</feature>
<evidence type="ECO:0000256" key="1">
    <source>
        <dbReference type="ARBA" id="ARBA00022670"/>
    </source>
</evidence>
<dbReference type="InterPro" id="IPR038565">
    <property type="entry name" value="CLIP_sf"/>
</dbReference>
<dbReference type="EMBL" id="JARQZJ010000016">
    <property type="protein sequence ID" value="KAK9873141.1"/>
    <property type="molecule type" value="Genomic_DNA"/>
</dbReference>
<dbReference type="InterPro" id="IPR051487">
    <property type="entry name" value="Ser/Thr_Proteases_Immune/Dev"/>
</dbReference>
<protein>
    <recommendedName>
        <fullName evidence="9">CLIP domain-containing serine protease</fullName>
        <ecNumber evidence="8">3.4.21.-</ecNumber>
    </recommendedName>
</protein>
<dbReference type="GO" id="GO:0005576">
    <property type="term" value="C:extracellular region"/>
    <property type="evidence" value="ECO:0007669"/>
    <property type="project" value="UniProtKB-SubCell"/>
</dbReference>
<name>A0AAW1TY70_9CUCU</name>
<evidence type="ECO:0000256" key="9">
    <source>
        <dbReference type="RuleBase" id="RU366078"/>
    </source>
</evidence>
<evidence type="ECO:0000313" key="12">
    <source>
        <dbReference type="Proteomes" id="UP001431783"/>
    </source>
</evidence>
<dbReference type="SUPFAM" id="SSF50494">
    <property type="entry name" value="Trypsin-like serine proteases"/>
    <property type="match status" value="1"/>
</dbReference>
<organism evidence="11 12">
    <name type="scientific">Henosepilachna vigintioctopunctata</name>
    <dbReference type="NCBI Taxonomy" id="420089"/>
    <lineage>
        <taxon>Eukaryota</taxon>
        <taxon>Metazoa</taxon>
        <taxon>Ecdysozoa</taxon>
        <taxon>Arthropoda</taxon>
        <taxon>Hexapoda</taxon>
        <taxon>Insecta</taxon>
        <taxon>Pterygota</taxon>
        <taxon>Neoptera</taxon>
        <taxon>Endopterygota</taxon>
        <taxon>Coleoptera</taxon>
        <taxon>Polyphaga</taxon>
        <taxon>Cucujiformia</taxon>
        <taxon>Coccinelloidea</taxon>
        <taxon>Coccinellidae</taxon>
        <taxon>Epilachninae</taxon>
        <taxon>Epilachnini</taxon>
        <taxon>Henosepilachna</taxon>
    </lineage>
</organism>
<keyword evidence="6" id="KW-0325">Glycoprotein</keyword>
<accession>A0AAW1TY70</accession>
<dbReference type="InterPro" id="IPR009003">
    <property type="entry name" value="Peptidase_S1_PA"/>
</dbReference>
<reference evidence="11 12" key="1">
    <citation type="submission" date="2023-03" db="EMBL/GenBank/DDBJ databases">
        <title>Genome insight into feeding habits of ladybird beetles.</title>
        <authorList>
            <person name="Li H.-S."/>
            <person name="Huang Y.-H."/>
            <person name="Pang H."/>
        </authorList>
    </citation>
    <scope>NUCLEOTIDE SEQUENCE [LARGE SCALE GENOMIC DNA]</scope>
    <source>
        <strain evidence="11">SYSU_2023b</strain>
        <tissue evidence="11">Whole body</tissue>
    </source>
</reference>
<dbReference type="InterPro" id="IPR018114">
    <property type="entry name" value="TRYPSIN_HIS"/>
</dbReference>